<name>A0A8J8NGN8_HALGN</name>
<gene>
    <name evidence="8" type="ORF">FGO68_gene247</name>
</gene>
<evidence type="ECO:0000256" key="5">
    <source>
        <dbReference type="ARBA" id="ARBA00049654"/>
    </source>
</evidence>
<dbReference type="GO" id="GO:0000492">
    <property type="term" value="P:box C/D snoRNP assembly"/>
    <property type="evidence" value="ECO:0007669"/>
    <property type="project" value="TreeGrafter"/>
</dbReference>
<reference evidence="8" key="1">
    <citation type="submission" date="2019-06" db="EMBL/GenBank/DDBJ databases">
        <authorList>
            <person name="Zheng W."/>
        </authorList>
    </citation>
    <scope>NUCLEOTIDE SEQUENCE</scope>
    <source>
        <strain evidence="8">QDHG01</strain>
    </source>
</reference>
<dbReference type="Gene3D" id="3.30.60.190">
    <property type="match status" value="1"/>
</dbReference>
<comment type="caution">
    <text evidence="8">The sequence shown here is derived from an EMBL/GenBank/DDBJ whole genome shotgun (WGS) entry which is preliminary data.</text>
</comment>
<comment type="similarity">
    <text evidence="5">Belongs to the BCD1 family.</text>
</comment>
<evidence type="ECO:0000256" key="3">
    <source>
        <dbReference type="ARBA" id="ARBA00022833"/>
    </source>
</evidence>
<dbReference type="GO" id="GO:0008270">
    <property type="term" value="F:zinc ion binding"/>
    <property type="evidence" value="ECO:0007669"/>
    <property type="project" value="UniProtKB-UniRule"/>
</dbReference>
<feature type="domain" description="HIT-type" evidence="7">
    <location>
        <begin position="29"/>
        <end position="63"/>
    </location>
</feature>
<evidence type="ECO:0000256" key="2">
    <source>
        <dbReference type="ARBA" id="ARBA00022771"/>
    </source>
</evidence>
<keyword evidence="2 6" id="KW-0863">Zinc-finger</keyword>
<dbReference type="OrthoDB" id="18412at2759"/>
<keyword evidence="3" id="KW-0862">Zinc</keyword>
<evidence type="ECO:0000313" key="9">
    <source>
        <dbReference type="Proteomes" id="UP000785679"/>
    </source>
</evidence>
<dbReference type="CDD" id="cd23023">
    <property type="entry name" value="zf-HIT_BCD1"/>
    <property type="match status" value="1"/>
</dbReference>
<dbReference type="GO" id="GO:0070761">
    <property type="term" value="C:pre-snoRNP complex"/>
    <property type="evidence" value="ECO:0007669"/>
    <property type="project" value="TreeGrafter"/>
</dbReference>
<dbReference type="SUPFAM" id="SSF144232">
    <property type="entry name" value="HIT/MYND zinc finger-like"/>
    <property type="match status" value="1"/>
</dbReference>
<dbReference type="Pfam" id="PF04438">
    <property type="entry name" value="zf-HIT"/>
    <property type="match status" value="1"/>
</dbReference>
<evidence type="ECO:0000256" key="6">
    <source>
        <dbReference type="PROSITE-ProRule" id="PRU00453"/>
    </source>
</evidence>
<sequence length="335" mass="37818">MEATMIDTTNHHQSDEEEEITTVIAKSPCQLCMKQEHKYKCPRCLYLTCSLQCSKEHKQQTGCSGQKDHVASLSVRMNDFALSTMKRDLRFLDQAISVSNKTKKVALLDPTQGGVAQTKIPKKVKNLRYFLRKKRNIIYKNSPTSMFSRSSLNNTYFDSSTPDKLVYWTVELIFLKKSAIPTLPLTTSPLHDCIRQAQIVLSTKNLLVPEDTPVGSLVKKNSLRKNFFSEQFSLLLTNHCDEDFETSKVYIKRLEALPTTLGGALPFYSPSLEDQEEGEISSMAAASSEGEPQARVRAVFKEIERASTLREVLEGTVVFEYPTLYVVLPGTVKEE</sequence>
<dbReference type="InterPro" id="IPR057721">
    <property type="entry name" value="BCD1_alpha/beta"/>
</dbReference>
<dbReference type="GO" id="GO:0005634">
    <property type="term" value="C:nucleus"/>
    <property type="evidence" value="ECO:0007669"/>
    <property type="project" value="TreeGrafter"/>
</dbReference>
<protein>
    <recommendedName>
        <fullName evidence="7">HIT-type domain-containing protein</fullName>
    </recommendedName>
</protein>
<dbReference type="Pfam" id="PF25790">
    <property type="entry name" value="BCD1"/>
    <property type="match status" value="1"/>
</dbReference>
<evidence type="ECO:0000313" key="8">
    <source>
        <dbReference type="EMBL" id="TNV74413.1"/>
    </source>
</evidence>
<keyword evidence="9" id="KW-1185">Reference proteome</keyword>
<dbReference type="PANTHER" id="PTHR13483">
    <property type="entry name" value="BOX C_D SNORNA PROTEIN 1-RELATED"/>
    <property type="match status" value="1"/>
</dbReference>
<organism evidence="8 9">
    <name type="scientific">Halteria grandinella</name>
    <dbReference type="NCBI Taxonomy" id="5974"/>
    <lineage>
        <taxon>Eukaryota</taxon>
        <taxon>Sar</taxon>
        <taxon>Alveolata</taxon>
        <taxon>Ciliophora</taxon>
        <taxon>Intramacronucleata</taxon>
        <taxon>Spirotrichea</taxon>
        <taxon>Stichotrichia</taxon>
        <taxon>Sporadotrichida</taxon>
        <taxon>Halteriidae</taxon>
        <taxon>Halteria</taxon>
    </lineage>
</organism>
<comment type="function">
    <text evidence="4">Required for box C/D snoRNAs accumulation involved in snoRNA processing, snoRNA transport to the nucleolus and ribosome biogenesis.</text>
</comment>
<accession>A0A8J8NGN8</accession>
<dbReference type="InterPro" id="IPR007529">
    <property type="entry name" value="Znf_HIT"/>
</dbReference>
<dbReference type="GO" id="GO:0048254">
    <property type="term" value="P:snoRNA localization"/>
    <property type="evidence" value="ECO:0007669"/>
    <property type="project" value="TreeGrafter"/>
</dbReference>
<keyword evidence="1" id="KW-0479">Metal-binding</keyword>
<dbReference type="GO" id="GO:0000463">
    <property type="term" value="P:maturation of LSU-rRNA from tricistronic rRNA transcript (SSU-rRNA, 5.8S rRNA, LSU-rRNA)"/>
    <property type="evidence" value="ECO:0007669"/>
    <property type="project" value="TreeGrafter"/>
</dbReference>
<dbReference type="AlphaFoldDB" id="A0A8J8NGN8"/>
<proteinExistence type="inferred from homology"/>
<evidence type="ECO:0000256" key="4">
    <source>
        <dbReference type="ARBA" id="ARBA00049598"/>
    </source>
</evidence>
<dbReference type="Proteomes" id="UP000785679">
    <property type="component" value="Unassembled WGS sequence"/>
</dbReference>
<dbReference type="InterPro" id="IPR051639">
    <property type="entry name" value="BCD1"/>
</dbReference>
<dbReference type="EMBL" id="RRYP01017036">
    <property type="protein sequence ID" value="TNV74413.1"/>
    <property type="molecule type" value="Genomic_DNA"/>
</dbReference>
<evidence type="ECO:0000259" key="7">
    <source>
        <dbReference type="PROSITE" id="PS51083"/>
    </source>
</evidence>
<evidence type="ECO:0000256" key="1">
    <source>
        <dbReference type="ARBA" id="ARBA00022723"/>
    </source>
</evidence>
<dbReference type="PROSITE" id="PS51083">
    <property type="entry name" value="ZF_HIT"/>
    <property type="match status" value="1"/>
</dbReference>